<accession>A0ACC4BQ75</accession>
<reference evidence="1 2" key="1">
    <citation type="journal article" date="2024" name="Plant Biotechnol. J.">
        <title>Genome and CRISPR/Cas9 system of a widespread forest tree (Populus alba) in the world.</title>
        <authorList>
            <person name="Liu Y.J."/>
            <person name="Jiang P.F."/>
            <person name="Han X.M."/>
            <person name="Li X.Y."/>
            <person name="Wang H.M."/>
            <person name="Wang Y.J."/>
            <person name="Wang X.X."/>
            <person name="Zeng Q.Y."/>
        </authorList>
    </citation>
    <scope>NUCLEOTIDE SEQUENCE [LARGE SCALE GENOMIC DNA]</scope>
    <source>
        <strain evidence="2">cv. PAL-ZL1</strain>
    </source>
</reference>
<evidence type="ECO:0000313" key="2">
    <source>
        <dbReference type="Proteomes" id="UP000309997"/>
    </source>
</evidence>
<gene>
    <name evidence="1" type="ORF">D5086_018595</name>
</gene>
<dbReference type="Proteomes" id="UP000309997">
    <property type="component" value="Unassembled WGS sequence"/>
</dbReference>
<proteinExistence type="predicted"/>
<comment type="caution">
    <text evidence="1">The sequence shown here is derived from an EMBL/GenBank/DDBJ whole genome shotgun (WGS) entry which is preliminary data.</text>
</comment>
<evidence type="ECO:0000313" key="1">
    <source>
        <dbReference type="EMBL" id="KAL3580760.1"/>
    </source>
</evidence>
<protein>
    <submittedName>
        <fullName evidence="1">Uncharacterized protein</fullName>
    </submittedName>
</protein>
<name>A0ACC4BQ75_POPAL</name>
<dbReference type="EMBL" id="RCHU02000009">
    <property type="protein sequence ID" value="KAL3580760.1"/>
    <property type="molecule type" value="Genomic_DNA"/>
</dbReference>
<keyword evidence="2" id="KW-1185">Reference proteome</keyword>
<sequence length="138" mass="15339">MARMVALVYALIICVAVAPSDGEYYSKGSHVPRKEKVARLHFFLHHQHHLASSVFAVDDPLRVGSEPNSKIVGKAQGLYLSSSQDASKYGRGIVRLRWLEEEGSSGWLRDLPRSTPAFSMLLRTGDAILEYNVTLVLE</sequence>
<organism evidence="1 2">
    <name type="scientific">Populus alba</name>
    <name type="common">White poplar</name>
    <dbReference type="NCBI Taxonomy" id="43335"/>
    <lineage>
        <taxon>Eukaryota</taxon>
        <taxon>Viridiplantae</taxon>
        <taxon>Streptophyta</taxon>
        <taxon>Embryophyta</taxon>
        <taxon>Tracheophyta</taxon>
        <taxon>Spermatophyta</taxon>
        <taxon>Magnoliopsida</taxon>
        <taxon>eudicotyledons</taxon>
        <taxon>Gunneridae</taxon>
        <taxon>Pentapetalae</taxon>
        <taxon>rosids</taxon>
        <taxon>fabids</taxon>
        <taxon>Malpighiales</taxon>
        <taxon>Salicaceae</taxon>
        <taxon>Saliceae</taxon>
        <taxon>Populus</taxon>
    </lineage>
</organism>